<sequence>MIIFFKFFLLFSFTIFSLGHIDVVLQYTMKTGRKNNVIFFYGQKAFTTKSEMITYLTRKFNYIPKTHLLLDLIDKDPQGVWKRRNKHNHFEKISGMSTEVHRCSTNVTLIYVYSYNRNVSYECNGNGFSSYSLAYENAKKLELYDKFIIPPSLLEWYARSTSIWKHIWMGCNYRCFSARNYEGLRYRTLKEINSYRKLNFKKGLKYNYYLESDADTFAKKISRTNPTSLCDTVSPYLMSGHISAPWGHLLVKRWYDEYKKYRPTGSKTVSKVTQHYQVLMNSQYRKVGVGIREKGNYIYIVLKFV</sequence>
<evidence type="ECO:0000259" key="2">
    <source>
        <dbReference type="Pfam" id="PF00188"/>
    </source>
</evidence>
<dbReference type="InterPro" id="IPR035940">
    <property type="entry name" value="CAP_sf"/>
</dbReference>
<feature type="chain" id="PRO_5035460922" evidence="1">
    <location>
        <begin position="20"/>
        <end position="305"/>
    </location>
</feature>
<dbReference type="AlphaFoldDB" id="A0A8L9Q7W3"/>
<organism evidence="4 5">
    <name type="scientific">Strongyloides ratti</name>
    <name type="common">Parasitic roundworm</name>
    <dbReference type="NCBI Taxonomy" id="34506"/>
    <lineage>
        <taxon>Eukaryota</taxon>
        <taxon>Metazoa</taxon>
        <taxon>Ecdysozoa</taxon>
        <taxon>Nematoda</taxon>
        <taxon>Chromadorea</taxon>
        <taxon>Rhabditida</taxon>
        <taxon>Tylenchina</taxon>
        <taxon>Panagrolaimomorpha</taxon>
        <taxon>Strongyloidoidea</taxon>
        <taxon>Strongyloididae</taxon>
        <taxon>Strongyloides</taxon>
    </lineage>
</organism>
<dbReference type="WBParaSite" id="SRAE_2000126600.1">
    <property type="protein sequence ID" value="SRAE_2000126600.1"/>
    <property type="gene ID" value="WBGene00261469"/>
</dbReference>
<dbReference type="Gene3D" id="3.40.33.10">
    <property type="entry name" value="CAP"/>
    <property type="match status" value="1"/>
</dbReference>
<dbReference type="SUPFAM" id="SSF55797">
    <property type="entry name" value="PR-1-like"/>
    <property type="match status" value="1"/>
</dbReference>
<gene>
    <name evidence="5" type="primary">SRAE_2000126600</name>
</gene>
<protein>
    <submittedName>
        <fullName evidence="5">CAP domain-containing protein</fullName>
    </submittedName>
</protein>
<reference evidence="4 5" key="1">
    <citation type="submission" date="2014-09" db="EMBL/GenBank/DDBJ databases">
        <authorList>
            <person name="Martin A.A."/>
        </authorList>
    </citation>
    <scope>NUCLEOTIDE SEQUENCE</scope>
    <source>
        <strain evidence="4 5">ED321</strain>
    </source>
</reference>
<reference evidence="5" key="2">
    <citation type="submission" date="2022-04" db="UniProtKB">
        <authorList>
            <consortium name="WormBaseParasite"/>
        </authorList>
    </citation>
    <scope>IDENTIFICATION</scope>
</reference>
<keyword evidence="1" id="KW-0732">Signal</keyword>
<dbReference type="Pfam" id="PF24100">
    <property type="entry name" value="DUF7381"/>
    <property type="match status" value="1"/>
</dbReference>
<feature type="domain" description="DUF7381" evidence="3">
    <location>
        <begin position="20"/>
        <end position="140"/>
    </location>
</feature>
<accession>A0A8L9Q7W3</accession>
<evidence type="ECO:0000256" key="1">
    <source>
        <dbReference type="SAM" id="SignalP"/>
    </source>
</evidence>
<dbReference type="OrthoDB" id="5874910at2759"/>
<name>A0A8L9Q7W3_STRRB</name>
<proteinExistence type="predicted"/>
<dbReference type="Proteomes" id="UP000035682">
    <property type="component" value="Unplaced"/>
</dbReference>
<evidence type="ECO:0000313" key="5">
    <source>
        <dbReference type="WBParaSite" id="SRAE_2000126600.1"/>
    </source>
</evidence>
<feature type="signal peptide" evidence="1">
    <location>
        <begin position="1"/>
        <end position="19"/>
    </location>
</feature>
<dbReference type="InterPro" id="IPR055805">
    <property type="entry name" value="DUF7381"/>
</dbReference>
<dbReference type="InterPro" id="IPR014044">
    <property type="entry name" value="CAP_dom"/>
</dbReference>
<feature type="domain" description="SCP" evidence="2">
    <location>
        <begin position="189"/>
        <end position="302"/>
    </location>
</feature>
<evidence type="ECO:0000259" key="3">
    <source>
        <dbReference type="Pfam" id="PF24100"/>
    </source>
</evidence>
<dbReference type="Pfam" id="PF00188">
    <property type="entry name" value="CAP"/>
    <property type="match status" value="1"/>
</dbReference>
<keyword evidence="4" id="KW-1185">Reference proteome</keyword>
<evidence type="ECO:0000313" key="4">
    <source>
        <dbReference type="Proteomes" id="UP000035682"/>
    </source>
</evidence>